<sequence length="109" mass="12394">MTNFQPSLNACLERGCRYMAGDKKRTVCLIGDKVLEDLSECPYDAAQLRVCPISLENTRRNIPISGFVRSLKTWRNRLSETDRAEYQEIISCIVHTARKAGFEIPEADV</sequence>
<dbReference type="EMBL" id="CP042908">
    <property type="protein sequence ID" value="QIB91785.1"/>
    <property type="molecule type" value="Genomic_DNA"/>
</dbReference>
<organism evidence="1 2">
    <name type="scientific">Methanosarcina mazei</name>
    <name type="common">Methanosarcina frisia</name>
    <dbReference type="NCBI Taxonomy" id="2209"/>
    <lineage>
        <taxon>Archaea</taxon>
        <taxon>Methanobacteriati</taxon>
        <taxon>Methanobacteriota</taxon>
        <taxon>Stenosarchaea group</taxon>
        <taxon>Methanomicrobia</taxon>
        <taxon>Methanosarcinales</taxon>
        <taxon>Methanosarcinaceae</taxon>
        <taxon>Methanosarcina</taxon>
    </lineage>
</organism>
<dbReference type="AlphaFoldDB" id="A0A6C0VKV5"/>
<dbReference type="GeneID" id="24852100"/>
<dbReference type="OrthoDB" id="385926at2157"/>
<dbReference type="Proteomes" id="UP000467371">
    <property type="component" value="Chromosome"/>
</dbReference>
<dbReference type="RefSeq" id="WP_137726610.1">
    <property type="nucleotide sequence ID" value="NZ_AP019780.1"/>
</dbReference>
<name>A0A6C0VKV5_METMZ</name>
<evidence type="ECO:0000313" key="1">
    <source>
        <dbReference type="EMBL" id="QIB91785.1"/>
    </source>
</evidence>
<reference evidence="1 2" key="1">
    <citation type="journal article" date="2020" name="Environ. Microbiol. Rep.">
        <title>Redox cycling of Fe(II) and Fe(III) in magnetite accelerates aceticlastic methanogenesis by Methanosarcina mazei.</title>
        <authorList>
            <person name="Wang H."/>
            <person name="Byrne J.M."/>
            <person name="Liu P."/>
            <person name="Liu J."/>
            <person name="Dong X."/>
            <person name="Lu Y."/>
        </authorList>
    </citation>
    <scope>NUCLEOTIDE SEQUENCE [LARGE SCALE GENOMIC DNA]</scope>
    <source>
        <strain evidence="2">zm-15</strain>
    </source>
</reference>
<accession>A0A6C0VKV5</accession>
<proteinExistence type="predicted"/>
<gene>
    <name evidence="1" type="ORF">FQU78_12735</name>
</gene>
<evidence type="ECO:0000313" key="2">
    <source>
        <dbReference type="Proteomes" id="UP000467371"/>
    </source>
</evidence>
<protein>
    <submittedName>
        <fullName evidence="1">Uncharacterized protein</fullName>
    </submittedName>
</protein>